<feature type="compositionally biased region" description="Acidic residues" evidence="1">
    <location>
        <begin position="177"/>
        <end position="187"/>
    </location>
</feature>
<evidence type="ECO:0000313" key="3">
    <source>
        <dbReference type="EMBL" id="MFH4973618.1"/>
    </source>
</evidence>
<gene>
    <name evidence="3" type="ORF">AB6A40_000327</name>
</gene>
<evidence type="ECO:0000313" key="4">
    <source>
        <dbReference type="Proteomes" id="UP001608902"/>
    </source>
</evidence>
<accession>A0ABD6EA64</accession>
<dbReference type="AlphaFoldDB" id="A0ABD6EA64"/>
<evidence type="ECO:0000256" key="2">
    <source>
        <dbReference type="SAM" id="SignalP"/>
    </source>
</evidence>
<feature type="compositionally biased region" description="Basic residues" evidence="1">
    <location>
        <begin position="249"/>
        <end position="273"/>
    </location>
</feature>
<proteinExistence type="predicted"/>
<dbReference type="Proteomes" id="UP001608902">
    <property type="component" value="Unassembled WGS sequence"/>
</dbReference>
<feature type="compositionally biased region" description="Basic residues" evidence="1">
    <location>
        <begin position="206"/>
        <end position="224"/>
    </location>
</feature>
<feature type="chain" id="PRO_5044816285" evidence="2">
    <location>
        <begin position="22"/>
        <end position="498"/>
    </location>
</feature>
<protein>
    <submittedName>
        <fullName evidence="3">Uncharacterized protein</fullName>
    </submittedName>
</protein>
<sequence length="498" mass="55371">MRLSQTAICLFLLYLAGQCQAKLACLCSPSPTCVCPTRFQCGAVSYVFAMTTVPKECLSMLLPKKDRKGGLHPPQMSGKDIVTLMTLIGEERSRKAEESMPPSLIPPEIAHSKEQSLSALSSRVSDSLSICRIAEENGESKPVCESEPTDLASESLSEETSSKSATAPRSSGSKEEEMSDDNQTDEESTTRPSASRKSSRPSRLPPKAHRPHKRPSTSRHHRPSHSTAASRRPTSTRRSRPTSPAPQRPQKKPHHSKRPKHHRTRPPHHHSTHRPGPNVSGKPSDRNNRPESTTSVASDRKVRPESTTKKRKLSQKTTVTHSAVHKTTTRKPTTTVIPSSRPLEAQSKNVLIGVEEGETNIFPEPVAHATEKAGVSASTKGFRLQTAKLSPLERAWKQLKQIEAIENAIKAEDLDPSGNPNQLTDRLINNMMASLEIEEPEPNLNAFDFSDTEGTRRRMRSRAQVRLFNHLKALARARRLRLAAKTRERKTIRNERRL</sequence>
<comment type="caution">
    <text evidence="3">The sequence shown here is derived from an EMBL/GenBank/DDBJ whole genome shotgun (WGS) entry which is preliminary data.</text>
</comment>
<reference evidence="3 4" key="1">
    <citation type="submission" date="2024-08" db="EMBL/GenBank/DDBJ databases">
        <title>Gnathostoma spinigerum genome.</title>
        <authorList>
            <person name="Gonzalez-Bertolin B."/>
            <person name="Monzon S."/>
            <person name="Zaballos A."/>
            <person name="Jimenez P."/>
            <person name="Dekumyoy P."/>
            <person name="Varona S."/>
            <person name="Cuesta I."/>
            <person name="Sumanam S."/>
            <person name="Adisakwattana P."/>
            <person name="Gasser R.B."/>
            <person name="Hernandez-Gonzalez A."/>
            <person name="Young N.D."/>
            <person name="Perteguer M.J."/>
        </authorList>
    </citation>
    <scope>NUCLEOTIDE SEQUENCE [LARGE SCALE GENOMIC DNA]</scope>
    <source>
        <strain evidence="3">AL3</strain>
        <tissue evidence="3">Liver</tissue>
    </source>
</reference>
<evidence type="ECO:0000256" key="1">
    <source>
        <dbReference type="SAM" id="MobiDB-lite"/>
    </source>
</evidence>
<feature type="compositionally biased region" description="Low complexity" evidence="1">
    <location>
        <begin position="151"/>
        <end position="167"/>
    </location>
</feature>
<name>A0ABD6EA64_9BILA</name>
<keyword evidence="4" id="KW-1185">Reference proteome</keyword>
<keyword evidence="2" id="KW-0732">Signal</keyword>
<organism evidence="3 4">
    <name type="scientific">Gnathostoma spinigerum</name>
    <dbReference type="NCBI Taxonomy" id="75299"/>
    <lineage>
        <taxon>Eukaryota</taxon>
        <taxon>Metazoa</taxon>
        <taxon>Ecdysozoa</taxon>
        <taxon>Nematoda</taxon>
        <taxon>Chromadorea</taxon>
        <taxon>Rhabditida</taxon>
        <taxon>Spirurina</taxon>
        <taxon>Gnathostomatomorpha</taxon>
        <taxon>Gnathostomatoidea</taxon>
        <taxon>Gnathostomatidae</taxon>
        <taxon>Gnathostoma</taxon>
    </lineage>
</organism>
<feature type="signal peptide" evidence="2">
    <location>
        <begin position="1"/>
        <end position="21"/>
    </location>
</feature>
<feature type="compositionally biased region" description="Basic and acidic residues" evidence="1">
    <location>
        <begin position="298"/>
        <end position="308"/>
    </location>
</feature>
<dbReference type="EMBL" id="JBGFUD010000088">
    <property type="protein sequence ID" value="MFH4973618.1"/>
    <property type="molecule type" value="Genomic_DNA"/>
</dbReference>
<feature type="region of interest" description="Disordered" evidence="1">
    <location>
        <begin position="137"/>
        <end position="342"/>
    </location>
</feature>